<organism evidence="2 3">
    <name type="scientific">Skeletonema marinoi</name>
    <dbReference type="NCBI Taxonomy" id="267567"/>
    <lineage>
        <taxon>Eukaryota</taxon>
        <taxon>Sar</taxon>
        <taxon>Stramenopiles</taxon>
        <taxon>Ochrophyta</taxon>
        <taxon>Bacillariophyta</taxon>
        <taxon>Coscinodiscophyceae</taxon>
        <taxon>Thalassiosirophycidae</taxon>
        <taxon>Thalassiosirales</taxon>
        <taxon>Skeletonemataceae</taxon>
        <taxon>Skeletonema</taxon>
        <taxon>Skeletonema marinoi-dohrnii complex</taxon>
    </lineage>
</organism>
<reference evidence="2" key="1">
    <citation type="submission" date="2023-06" db="EMBL/GenBank/DDBJ databases">
        <title>Survivors Of The Sea: Transcriptome response of Skeletonema marinoi to long-term dormancy.</title>
        <authorList>
            <person name="Pinder M.I.M."/>
            <person name="Kourtchenko O."/>
            <person name="Robertson E.K."/>
            <person name="Larsson T."/>
            <person name="Maumus F."/>
            <person name="Osuna-Cruz C.M."/>
            <person name="Vancaester E."/>
            <person name="Stenow R."/>
            <person name="Vandepoele K."/>
            <person name="Ploug H."/>
            <person name="Bruchert V."/>
            <person name="Godhe A."/>
            <person name="Topel M."/>
        </authorList>
    </citation>
    <scope>NUCLEOTIDE SEQUENCE</scope>
    <source>
        <strain evidence="2">R05AC</strain>
    </source>
</reference>
<dbReference type="Proteomes" id="UP001224775">
    <property type="component" value="Unassembled WGS sequence"/>
</dbReference>
<accession>A0AAD8YPH9</accession>
<comment type="caution">
    <text evidence="2">The sequence shown here is derived from an EMBL/GenBank/DDBJ whole genome shotgun (WGS) entry which is preliminary data.</text>
</comment>
<dbReference type="EMBL" id="JATAAI010000001">
    <property type="protein sequence ID" value="KAK1748801.1"/>
    <property type="molecule type" value="Genomic_DNA"/>
</dbReference>
<feature type="compositionally biased region" description="Basic residues" evidence="1">
    <location>
        <begin position="113"/>
        <end position="135"/>
    </location>
</feature>
<name>A0AAD8YPH9_9STRA</name>
<keyword evidence="3" id="KW-1185">Reference proteome</keyword>
<evidence type="ECO:0000256" key="1">
    <source>
        <dbReference type="SAM" id="MobiDB-lite"/>
    </source>
</evidence>
<dbReference type="AlphaFoldDB" id="A0AAD8YPH9"/>
<proteinExistence type="predicted"/>
<evidence type="ECO:0000313" key="2">
    <source>
        <dbReference type="EMBL" id="KAK1748801.1"/>
    </source>
</evidence>
<protein>
    <submittedName>
        <fullName evidence="2">Uncharacterized protein</fullName>
    </submittedName>
</protein>
<sequence>MAKNHPQVFVGGDGTTKNISISSDKLKQKSRFSLNSIIDNLPKMCKDELCHGNDMDDTFSITSDGSTFNGLNSIHPDAFAAEVNVLNREVVKPVKEKKEKVPSPTGMMQSRTTNRRSVSRSPRVRQQKTVSRKKL</sequence>
<gene>
    <name evidence="2" type="ORF">QTG54_000740</name>
</gene>
<evidence type="ECO:0000313" key="3">
    <source>
        <dbReference type="Proteomes" id="UP001224775"/>
    </source>
</evidence>
<feature type="region of interest" description="Disordered" evidence="1">
    <location>
        <begin position="94"/>
        <end position="135"/>
    </location>
</feature>